<dbReference type="Pfam" id="PF00743">
    <property type="entry name" value="FMO-like"/>
    <property type="match status" value="2"/>
</dbReference>
<keyword evidence="5" id="KW-0521">NADP</keyword>
<keyword evidence="3 8" id="KW-0285">Flavoprotein</keyword>
<dbReference type="FunFam" id="3.50.50.60:FF:000138">
    <property type="entry name" value="Flavin-containing monooxygenase"/>
    <property type="match status" value="1"/>
</dbReference>
<dbReference type="GO" id="GO:0004499">
    <property type="term" value="F:N,N-dimethylaniline monooxygenase activity"/>
    <property type="evidence" value="ECO:0007669"/>
    <property type="project" value="InterPro"/>
</dbReference>
<dbReference type="InterPro" id="IPR036188">
    <property type="entry name" value="FAD/NAD-bd_sf"/>
</dbReference>
<evidence type="ECO:0000256" key="6">
    <source>
        <dbReference type="ARBA" id="ARBA00023002"/>
    </source>
</evidence>
<dbReference type="Gene3D" id="3.50.50.60">
    <property type="entry name" value="FAD/NAD(P)-binding domain"/>
    <property type="match status" value="2"/>
</dbReference>
<evidence type="ECO:0000256" key="2">
    <source>
        <dbReference type="ARBA" id="ARBA00009183"/>
    </source>
</evidence>
<name>A0A026VSB5_OOCBI</name>
<dbReference type="EC" id="1.-.-.-" evidence="8"/>
<dbReference type="InterPro" id="IPR020946">
    <property type="entry name" value="Flavin_mOase-like"/>
</dbReference>
<dbReference type="STRING" id="2015173.A0A026VSB5"/>
<evidence type="ECO:0000256" key="4">
    <source>
        <dbReference type="ARBA" id="ARBA00022827"/>
    </source>
</evidence>
<dbReference type="SUPFAM" id="SSF51905">
    <property type="entry name" value="FAD/NAD(P)-binding domain"/>
    <property type="match status" value="2"/>
</dbReference>
<dbReference type="PANTHER" id="PTHR23023">
    <property type="entry name" value="DIMETHYLANILINE MONOOXYGENASE"/>
    <property type="match status" value="1"/>
</dbReference>
<comment type="cofactor">
    <cofactor evidence="1 8">
        <name>FAD</name>
        <dbReference type="ChEBI" id="CHEBI:57692"/>
    </cofactor>
</comment>
<dbReference type="PIRSF" id="PIRSF000332">
    <property type="entry name" value="FMO"/>
    <property type="match status" value="1"/>
</dbReference>
<sequence>MPSSKTRIAIVGGGVAGLVVARHVVSKLNIYSLTMFEQTDDIGGTWVYTDETHFDKHGLLIHSSMYKNLRTNIPKEVMQIPDFPFRDPDAPSFPSHTVIREYLMDYAEHFNLRPHIKLNTLVKHIEPETLKNGQTLWTVTYEDLETKAETSKTFDAVVLCNGHYTVGHVPHIQGIESFHGGCIHSHQYRVPEVYAGKKVCILGASWSGIDIAVEVAQYADKVYLSHNLPEQIDSKMSSNVEQRSGVESIQGSVFTFRDGTRAEVDDFIYCTGYEFTYPFMSTKVEIRTDDNHVEPIYKHLVHMDYTSLFFMGVPAIVIPFPMFHIQAQYILGILEGRVQLPSAQQMREENETEKRSLLAQGILLRHINKLKDRQWAYYDEIAAAANVPSFPPVARKIFDHVSEMRNINFTTYKNYQYHIIDSENFSVSCSKPC</sequence>
<dbReference type="Proteomes" id="UP000053097">
    <property type="component" value="Unassembled WGS sequence"/>
</dbReference>
<evidence type="ECO:0000256" key="3">
    <source>
        <dbReference type="ARBA" id="ARBA00022630"/>
    </source>
</evidence>
<dbReference type="AlphaFoldDB" id="A0A026VSB5"/>
<dbReference type="GO" id="GO:0050661">
    <property type="term" value="F:NADP binding"/>
    <property type="evidence" value="ECO:0007669"/>
    <property type="project" value="InterPro"/>
</dbReference>
<keyword evidence="4 8" id="KW-0274">FAD</keyword>
<evidence type="ECO:0000313" key="9">
    <source>
        <dbReference type="EMBL" id="EZA46628.1"/>
    </source>
</evidence>
<dbReference type="InterPro" id="IPR000960">
    <property type="entry name" value="Flavin_mOase"/>
</dbReference>
<dbReference type="InterPro" id="IPR050346">
    <property type="entry name" value="FMO-like"/>
</dbReference>
<comment type="similarity">
    <text evidence="2 8">Belongs to the FMO family.</text>
</comment>
<protein>
    <recommendedName>
        <fullName evidence="8">Flavin-containing monooxygenase</fullName>
        <ecNumber evidence="8">1.-.-.-</ecNumber>
    </recommendedName>
</protein>
<keyword evidence="10" id="KW-1185">Reference proteome</keyword>
<evidence type="ECO:0000313" key="10">
    <source>
        <dbReference type="Proteomes" id="UP000053097"/>
    </source>
</evidence>
<dbReference type="OMA" id="QWAYYDE"/>
<evidence type="ECO:0000256" key="8">
    <source>
        <dbReference type="RuleBase" id="RU361177"/>
    </source>
</evidence>
<evidence type="ECO:0000256" key="1">
    <source>
        <dbReference type="ARBA" id="ARBA00001974"/>
    </source>
</evidence>
<keyword evidence="6 8" id="KW-0560">Oxidoreductase</keyword>
<reference evidence="9 10" key="1">
    <citation type="journal article" date="2014" name="Curr. Biol.">
        <title>The genome of the clonal raider ant Cerapachys biroi.</title>
        <authorList>
            <person name="Oxley P.R."/>
            <person name="Ji L."/>
            <person name="Fetter-Pruneda I."/>
            <person name="McKenzie S.K."/>
            <person name="Li C."/>
            <person name="Hu H."/>
            <person name="Zhang G."/>
            <person name="Kronauer D.J."/>
        </authorList>
    </citation>
    <scope>NUCLEOTIDE SEQUENCE [LARGE SCALE GENOMIC DNA]</scope>
</reference>
<evidence type="ECO:0000256" key="5">
    <source>
        <dbReference type="ARBA" id="ARBA00022857"/>
    </source>
</evidence>
<keyword evidence="7 8" id="KW-0503">Monooxygenase</keyword>
<dbReference type="OrthoDB" id="66881at2759"/>
<dbReference type="GO" id="GO:0050660">
    <property type="term" value="F:flavin adenine dinucleotide binding"/>
    <property type="evidence" value="ECO:0007669"/>
    <property type="project" value="InterPro"/>
</dbReference>
<evidence type="ECO:0000256" key="7">
    <source>
        <dbReference type="ARBA" id="ARBA00023033"/>
    </source>
</evidence>
<organism evidence="9 10">
    <name type="scientific">Ooceraea biroi</name>
    <name type="common">Clonal raider ant</name>
    <name type="synonym">Cerapachys biroi</name>
    <dbReference type="NCBI Taxonomy" id="2015173"/>
    <lineage>
        <taxon>Eukaryota</taxon>
        <taxon>Metazoa</taxon>
        <taxon>Ecdysozoa</taxon>
        <taxon>Arthropoda</taxon>
        <taxon>Hexapoda</taxon>
        <taxon>Insecta</taxon>
        <taxon>Pterygota</taxon>
        <taxon>Neoptera</taxon>
        <taxon>Endopterygota</taxon>
        <taxon>Hymenoptera</taxon>
        <taxon>Apocrita</taxon>
        <taxon>Aculeata</taxon>
        <taxon>Formicoidea</taxon>
        <taxon>Formicidae</taxon>
        <taxon>Dorylinae</taxon>
        <taxon>Ooceraea</taxon>
    </lineage>
</organism>
<accession>A0A026VSB5</accession>
<gene>
    <name evidence="9" type="ORF">X777_04198</name>
</gene>
<dbReference type="PRINTS" id="PR00370">
    <property type="entry name" value="FMOXYGENASE"/>
</dbReference>
<proteinExistence type="inferred from homology"/>
<dbReference type="EMBL" id="KK108821">
    <property type="protein sequence ID" value="EZA46628.1"/>
    <property type="molecule type" value="Genomic_DNA"/>
</dbReference>